<dbReference type="STRING" id="52131.GA0061100_11986"/>
<dbReference type="Pfam" id="PF00857">
    <property type="entry name" value="Isochorismatase"/>
    <property type="match status" value="1"/>
</dbReference>
<gene>
    <name evidence="3" type="ORF">GA0061100_11986</name>
</gene>
<dbReference type="InterPro" id="IPR036380">
    <property type="entry name" value="Isochorismatase-like_sf"/>
</dbReference>
<accession>A0A1C3WI31</accession>
<keyword evidence="1" id="KW-0378">Hydrolase</keyword>
<dbReference type="AlphaFoldDB" id="A0A1C3WI31"/>
<organism evidence="3 4">
    <name type="scientific">Rhizobium hainanense</name>
    <dbReference type="NCBI Taxonomy" id="52131"/>
    <lineage>
        <taxon>Bacteria</taxon>
        <taxon>Pseudomonadati</taxon>
        <taxon>Pseudomonadota</taxon>
        <taxon>Alphaproteobacteria</taxon>
        <taxon>Hyphomicrobiales</taxon>
        <taxon>Rhizobiaceae</taxon>
        <taxon>Rhizobium/Agrobacterium group</taxon>
        <taxon>Rhizobium</taxon>
    </lineage>
</organism>
<evidence type="ECO:0000313" key="4">
    <source>
        <dbReference type="Proteomes" id="UP000186228"/>
    </source>
</evidence>
<dbReference type="GO" id="GO:0016787">
    <property type="term" value="F:hydrolase activity"/>
    <property type="evidence" value="ECO:0007669"/>
    <property type="project" value="UniProtKB-KW"/>
</dbReference>
<dbReference type="PANTHER" id="PTHR43540">
    <property type="entry name" value="PEROXYUREIDOACRYLATE/UREIDOACRYLATE AMIDOHYDROLASE-RELATED"/>
    <property type="match status" value="1"/>
</dbReference>
<proteinExistence type="predicted"/>
<evidence type="ECO:0000256" key="1">
    <source>
        <dbReference type="ARBA" id="ARBA00022801"/>
    </source>
</evidence>
<dbReference type="EMBL" id="FMAC01000019">
    <property type="protein sequence ID" value="SCB39506.1"/>
    <property type="molecule type" value="Genomic_DNA"/>
</dbReference>
<dbReference type="InterPro" id="IPR050272">
    <property type="entry name" value="Isochorismatase-like_hydrls"/>
</dbReference>
<evidence type="ECO:0000313" key="3">
    <source>
        <dbReference type="EMBL" id="SCB39506.1"/>
    </source>
</evidence>
<sequence length="208" mass="22640">MTIPTTLADWLSPNRTALLVYDMQIGIARQVKGSDETVRRIATIVAAARSAGIRVAFCRHLSLPKPWMGLFATRMAMAWQRTDDPEKVHPWFLRGSEAVEIVPELRPQEQDFVFDKLGMSAFEGTPLQLAMRDAGLSSLAICGIATEIGIEPTCRHAADLGIVPIVIEDACGHGDEVAANRTFDALRFLGDTIVTTSSEFVGAISGTR</sequence>
<dbReference type="OrthoDB" id="9814140at2"/>
<dbReference type="Proteomes" id="UP000186228">
    <property type="component" value="Unassembled WGS sequence"/>
</dbReference>
<reference evidence="4" key="1">
    <citation type="submission" date="2016-08" db="EMBL/GenBank/DDBJ databases">
        <authorList>
            <person name="Varghese N."/>
            <person name="Submissions Spin"/>
        </authorList>
    </citation>
    <scope>NUCLEOTIDE SEQUENCE [LARGE SCALE GENOMIC DNA]</scope>
    <source>
        <strain evidence="4">CCBAU 57015</strain>
    </source>
</reference>
<evidence type="ECO:0000259" key="2">
    <source>
        <dbReference type="Pfam" id="PF00857"/>
    </source>
</evidence>
<protein>
    <submittedName>
        <fullName evidence="3">Nicotinamidase-related amidase</fullName>
    </submittedName>
</protein>
<dbReference type="InterPro" id="IPR000868">
    <property type="entry name" value="Isochorismatase-like_dom"/>
</dbReference>
<dbReference type="SUPFAM" id="SSF52499">
    <property type="entry name" value="Isochorismatase-like hydrolases"/>
    <property type="match status" value="1"/>
</dbReference>
<dbReference type="RefSeq" id="WP_075856975.1">
    <property type="nucleotide sequence ID" value="NZ_FMAC01000019.1"/>
</dbReference>
<dbReference type="PANTHER" id="PTHR43540:SF6">
    <property type="entry name" value="ISOCHORISMATASE-LIKE DOMAIN-CONTAINING PROTEIN"/>
    <property type="match status" value="1"/>
</dbReference>
<keyword evidence="4" id="KW-1185">Reference proteome</keyword>
<name>A0A1C3WI31_9HYPH</name>
<feature type="domain" description="Isochorismatase-like" evidence="2">
    <location>
        <begin position="16"/>
        <end position="196"/>
    </location>
</feature>
<dbReference type="CDD" id="cd00431">
    <property type="entry name" value="cysteine_hydrolases"/>
    <property type="match status" value="1"/>
</dbReference>
<dbReference type="Gene3D" id="3.40.50.850">
    <property type="entry name" value="Isochorismatase-like"/>
    <property type="match status" value="1"/>
</dbReference>